<sequence length="60" mass="7302">MSEIRKSQIYVIKKESDCLNSFRKLQRNVVESFKKFFLHFYKEAENVIPGRNQDFFIIEL</sequence>
<reference evidence="1" key="1">
    <citation type="journal article" date="2020" name="mSystems">
        <title>Genome- and Community-Level Interaction Insights into Carbon Utilization and Element Cycling Functions of Hydrothermarchaeota in Hydrothermal Sediment.</title>
        <authorList>
            <person name="Zhou Z."/>
            <person name="Liu Y."/>
            <person name="Xu W."/>
            <person name="Pan J."/>
            <person name="Luo Z.H."/>
            <person name="Li M."/>
        </authorList>
    </citation>
    <scope>NUCLEOTIDE SEQUENCE [LARGE SCALE GENOMIC DNA]</scope>
    <source>
        <strain evidence="1">HyVt-96</strain>
    </source>
</reference>
<gene>
    <name evidence="1" type="ORF">ENL43_00505</name>
</gene>
<proteinExistence type="predicted"/>
<protein>
    <submittedName>
        <fullName evidence="1">Uncharacterized protein</fullName>
    </submittedName>
</protein>
<comment type="caution">
    <text evidence="1">The sequence shown here is derived from an EMBL/GenBank/DDBJ whole genome shotgun (WGS) entry which is preliminary data.</text>
</comment>
<dbReference type="AlphaFoldDB" id="A0A7V5HMC1"/>
<dbReference type="Proteomes" id="UP000886050">
    <property type="component" value="Unassembled WGS sequence"/>
</dbReference>
<name>A0A7V5HMC1_UNCW3</name>
<organism evidence="1">
    <name type="scientific">candidate division WOR-3 bacterium</name>
    <dbReference type="NCBI Taxonomy" id="2052148"/>
    <lineage>
        <taxon>Bacteria</taxon>
        <taxon>Bacteria division WOR-3</taxon>
    </lineage>
</organism>
<dbReference type="EMBL" id="DRTX01000029">
    <property type="protein sequence ID" value="HHF52827.1"/>
    <property type="molecule type" value="Genomic_DNA"/>
</dbReference>
<accession>A0A7V5HMC1</accession>
<evidence type="ECO:0000313" key="1">
    <source>
        <dbReference type="EMBL" id="HHF52827.1"/>
    </source>
</evidence>